<dbReference type="Proteomes" id="UP000053989">
    <property type="component" value="Unassembled WGS sequence"/>
</dbReference>
<reference evidence="2" key="2">
    <citation type="submission" date="2015-01" db="EMBL/GenBank/DDBJ databases">
        <title>Evolutionary Origins and Diversification of the Mycorrhizal Mutualists.</title>
        <authorList>
            <consortium name="DOE Joint Genome Institute"/>
            <consortium name="Mycorrhizal Genomics Consortium"/>
            <person name="Kohler A."/>
            <person name="Kuo A."/>
            <person name="Nagy L.G."/>
            <person name="Floudas D."/>
            <person name="Copeland A."/>
            <person name="Barry K.W."/>
            <person name="Cichocki N."/>
            <person name="Veneault-Fourrey C."/>
            <person name="LaButti K."/>
            <person name="Lindquist E.A."/>
            <person name="Lipzen A."/>
            <person name="Lundell T."/>
            <person name="Morin E."/>
            <person name="Murat C."/>
            <person name="Riley R."/>
            <person name="Ohm R."/>
            <person name="Sun H."/>
            <person name="Tunlid A."/>
            <person name="Henrissat B."/>
            <person name="Grigoriev I.V."/>
            <person name="Hibbett D.S."/>
            <person name="Martin F."/>
        </authorList>
    </citation>
    <scope>NUCLEOTIDE SEQUENCE [LARGE SCALE GENOMIC DNA]</scope>
    <source>
        <strain evidence="2">Foug A</strain>
    </source>
</reference>
<evidence type="ECO:0000313" key="2">
    <source>
        <dbReference type="Proteomes" id="UP000053989"/>
    </source>
</evidence>
<proteinExistence type="predicted"/>
<sequence length="264" mass="29961">MLLSSIGYSAWLSPCPTEEALHFRQVYFRYQDTYHDVTFAIDDGAIAENGFTCCDVYPSKQLTGNMLTLTGASPLCVRVYSDRESNCRFALTLGQWFGRDFIHCTCKAPTSELLLSEELNTMLVRGPERVQSMAEAPSRDECYGRVWINHTCLLGSTWIVRTSRVVWERSRIGVRMEVFRHPDFRKGPNDWRILEVEATSDPRRDIRGLMLRDTSYIPAGLSCTRTIHSYIPSLILAGNDNCAAHTMLNKLIDGSISCDATRRD</sequence>
<reference evidence="1 2" key="1">
    <citation type="submission" date="2014-04" db="EMBL/GenBank/DDBJ databases">
        <authorList>
            <consortium name="DOE Joint Genome Institute"/>
            <person name="Kuo A."/>
            <person name="Kohler A."/>
            <person name="Nagy L.G."/>
            <person name="Floudas D."/>
            <person name="Copeland A."/>
            <person name="Barry K.W."/>
            <person name="Cichocki N."/>
            <person name="Veneault-Fourrey C."/>
            <person name="LaButti K."/>
            <person name="Lindquist E.A."/>
            <person name="Lipzen A."/>
            <person name="Lundell T."/>
            <person name="Morin E."/>
            <person name="Murat C."/>
            <person name="Sun H."/>
            <person name="Tunlid A."/>
            <person name="Henrissat B."/>
            <person name="Grigoriev I.V."/>
            <person name="Hibbett D.S."/>
            <person name="Martin F."/>
            <person name="Nordberg H.P."/>
            <person name="Cantor M.N."/>
            <person name="Hua S.X."/>
        </authorList>
    </citation>
    <scope>NUCLEOTIDE SEQUENCE [LARGE SCALE GENOMIC DNA]</scope>
    <source>
        <strain evidence="1 2">Foug A</strain>
    </source>
</reference>
<dbReference type="EMBL" id="KN822026">
    <property type="protein sequence ID" value="KIM64780.1"/>
    <property type="molecule type" value="Genomic_DNA"/>
</dbReference>
<gene>
    <name evidence="1" type="ORF">SCLCIDRAFT_592366</name>
</gene>
<dbReference type="HOGENOM" id="CLU_1054337_0_0_1"/>
<protein>
    <submittedName>
        <fullName evidence="1">Uncharacterized protein</fullName>
    </submittedName>
</protein>
<keyword evidence="2" id="KW-1185">Reference proteome</keyword>
<evidence type="ECO:0000313" key="1">
    <source>
        <dbReference type="EMBL" id="KIM64780.1"/>
    </source>
</evidence>
<accession>A0A0C3DW27</accession>
<name>A0A0C3DW27_9AGAM</name>
<dbReference type="InParanoid" id="A0A0C3DW27"/>
<organism evidence="1 2">
    <name type="scientific">Scleroderma citrinum Foug A</name>
    <dbReference type="NCBI Taxonomy" id="1036808"/>
    <lineage>
        <taxon>Eukaryota</taxon>
        <taxon>Fungi</taxon>
        <taxon>Dikarya</taxon>
        <taxon>Basidiomycota</taxon>
        <taxon>Agaricomycotina</taxon>
        <taxon>Agaricomycetes</taxon>
        <taxon>Agaricomycetidae</taxon>
        <taxon>Boletales</taxon>
        <taxon>Sclerodermatineae</taxon>
        <taxon>Sclerodermataceae</taxon>
        <taxon>Scleroderma</taxon>
    </lineage>
</organism>
<dbReference type="AlphaFoldDB" id="A0A0C3DW27"/>